<evidence type="ECO:0000313" key="1">
    <source>
        <dbReference type="EMBL" id="RST89092.1"/>
    </source>
</evidence>
<reference evidence="1 2" key="1">
    <citation type="submission" date="2018-03" db="EMBL/GenBank/DDBJ databases">
        <authorList>
            <person name="Gulvik C.A."/>
        </authorList>
    </citation>
    <scope>NUCLEOTIDE SEQUENCE [LARGE SCALE GENOMIC DNA]</scope>
    <source>
        <strain evidence="1 2">JCM 31581</strain>
    </source>
</reference>
<name>A0A3R9YWP7_9ENTE</name>
<accession>A0A3R9YWP7</accession>
<keyword evidence="2" id="KW-1185">Reference proteome</keyword>
<dbReference type="RefSeq" id="WP_125943519.1">
    <property type="nucleotide sequence ID" value="NZ_PXZH01000003.1"/>
</dbReference>
<organism evidence="1 2">
    <name type="scientific">Vagococcus humatus</name>
    <dbReference type="NCBI Taxonomy" id="1889241"/>
    <lineage>
        <taxon>Bacteria</taxon>
        <taxon>Bacillati</taxon>
        <taxon>Bacillota</taxon>
        <taxon>Bacilli</taxon>
        <taxon>Lactobacillales</taxon>
        <taxon>Enterococcaceae</taxon>
        <taxon>Vagococcus</taxon>
    </lineage>
</organism>
<dbReference type="EMBL" id="PXZH01000003">
    <property type="protein sequence ID" value="RST89092.1"/>
    <property type="molecule type" value="Genomic_DNA"/>
</dbReference>
<sequence length="144" mass="16861">MNTQYGLESQKNKFINAKESYNEARETQRKILVNMLKNEGYKVFEGPRAGKGSTKYTAGKELDISYDLSNWKWVSGVKSSNEVSIYLQSFDRDPKSRNYHVLFDRISIQINNLEIKRTEFELPLDDNILEKLAELIFQEIEKQN</sequence>
<dbReference type="OrthoDB" id="2339830at2"/>
<comment type="caution">
    <text evidence="1">The sequence shown here is derived from an EMBL/GenBank/DDBJ whole genome shotgun (WGS) entry which is preliminary data.</text>
</comment>
<gene>
    <name evidence="1" type="ORF">C7P63_07335</name>
</gene>
<dbReference type="Proteomes" id="UP000277864">
    <property type="component" value="Unassembled WGS sequence"/>
</dbReference>
<evidence type="ECO:0000313" key="2">
    <source>
        <dbReference type="Proteomes" id="UP000277864"/>
    </source>
</evidence>
<proteinExistence type="predicted"/>
<protein>
    <submittedName>
        <fullName evidence="1">Uncharacterized protein</fullName>
    </submittedName>
</protein>
<dbReference type="AlphaFoldDB" id="A0A3R9YWP7"/>